<dbReference type="OrthoDB" id="5767965at2"/>
<dbReference type="Pfam" id="PF01724">
    <property type="entry name" value="DUF29"/>
    <property type="match status" value="1"/>
</dbReference>
<name>A0A090AJI5_9GAMM</name>
<protein>
    <recommendedName>
        <fullName evidence="3">DUF29 domain-containing protein</fullName>
    </recommendedName>
</protein>
<dbReference type="Gene3D" id="1.20.1220.20">
    <property type="entry name" value="Uncharcterised protein PF01724"/>
    <property type="match status" value="1"/>
</dbReference>
<proteinExistence type="predicted"/>
<dbReference type="HOGENOM" id="CLU_116670_0_2_6"/>
<sequence length="145" mass="17363">MNRDYETDFYAWVLHNAQLLRERRWSEIDVEHLIEELESMGKNNQRELNSRFKILLAHLLKWQYQPDHRSKSWQRSIDEQRSELDDLIEENPSLTTLFSHAVANAYPKAVKLAVKETRLSLNTFPQKCPYLLEQILDENFYPEGQ</sequence>
<organism evidence="1 2">
    <name type="scientific">Thioploca ingrica</name>
    <dbReference type="NCBI Taxonomy" id="40754"/>
    <lineage>
        <taxon>Bacteria</taxon>
        <taxon>Pseudomonadati</taxon>
        <taxon>Pseudomonadota</taxon>
        <taxon>Gammaproteobacteria</taxon>
        <taxon>Thiotrichales</taxon>
        <taxon>Thiotrichaceae</taxon>
        <taxon>Thioploca</taxon>
    </lineage>
</organism>
<evidence type="ECO:0008006" key="3">
    <source>
        <dbReference type="Google" id="ProtNLM"/>
    </source>
</evidence>
<reference evidence="1 2" key="1">
    <citation type="journal article" date="2014" name="ISME J.">
        <title>Ecophysiology of Thioploca ingrica as revealed by the complete genome sequence supplemented with proteomic evidence.</title>
        <authorList>
            <person name="Kojima H."/>
            <person name="Ogura Y."/>
            <person name="Yamamoto N."/>
            <person name="Togashi T."/>
            <person name="Mori H."/>
            <person name="Watanabe T."/>
            <person name="Nemoto F."/>
            <person name="Kurokawa K."/>
            <person name="Hayashi T."/>
            <person name="Fukui M."/>
        </authorList>
    </citation>
    <scope>NUCLEOTIDE SEQUENCE [LARGE SCALE GENOMIC DNA]</scope>
</reference>
<dbReference type="STRING" id="40754.THII_0783"/>
<dbReference type="AlphaFoldDB" id="A0A090AJI5"/>
<dbReference type="InterPro" id="IPR002636">
    <property type="entry name" value="DUF29"/>
</dbReference>
<dbReference type="EMBL" id="AP014633">
    <property type="protein sequence ID" value="BAP55080.1"/>
    <property type="molecule type" value="Genomic_DNA"/>
</dbReference>
<keyword evidence="2" id="KW-1185">Reference proteome</keyword>
<gene>
    <name evidence="1" type="ORF">THII_0783</name>
</gene>
<dbReference type="Proteomes" id="UP000031623">
    <property type="component" value="Chromosome"/>
</dbReference>
<accession>A0A090AJI5</accession>
<dbReference type="PANTHER" id="PTHR34235">
    <property type="entry name" value="SLR1203 PROTEIN-RELATED"/>
    <property type="match status" value="1"/>
</dbReference>
<evidence type="ECO:0000313" key="2">
    <source>
        <dbReference type="Proteomes" id="UP000031623"/>
    </source>
</evidence>
<evidence type="ECO:0000313" key="1">
    <source>
        <dbReference type="EMBL" id="BAP55080.1"/>
    </source>
</evidence>
<dbReference type="KEGG" id="tig:THII_0783"/>